<evidence type="ECO:0000313" key="3">
    <source>
        <dbReference type="Proteomes" id="UP000189796"/>
    </source>
</evidence>
<dbReference type="EMBL" id="LT670817">
    <property type="protein sequence ID" value="SHG26064.1"/>
    <property type="molecule type" value="Genomic_DNA"/>
</dbReference>
<feature type="chain" id="PRO_5009911045" evidence="1">
    <location>
        <begin position="25"/>
        <end position="89"/>
    </location>
</feature>
<gene>
    <name evidence="2" type="ORF">SAMN05443248_0922</name>
</gene>
<dbReference type="AlphaFoldDB" id="A0A1M5ICH9"/>
<dbReference type="Proteomes" id="UP000189796">
    <property type="component" value="Chromosome I"/>
</dbReference>
<name>A0A1M5ICH9_9BRAD</name>
<proteinExistence type="predicted"/>
<reference evidence="2 3" key="1">
    <citation type="submission" date="2016-11" db="EMBL/GenBank/DDBJ databases">
        <authorList>
            <person name="Jaros S."/>
            <person name="Januszkiewicz K."/>
            <person name="Wedrychowicz H."/>
        </authorList>
    </citation>
    <scope>NUCLEOTIDE SEQUENCE [LARGE SCALE GENOMIC DNA]</scope>
    <source>
        <strain evidence="2 3">GAS138</strain>
    </source>
</reference>
<organism evidence="2 3">
    <name type="scientific">Bradyrhizobium erythrophlei</name>
    <dbReference type="NCBI Taxonomy" id="1437360"/>
    <lineage>
        <taxon>Bacteria</taxon>
        <taxon>Pseudomonadati</taxon>
        <taxon>Pseudomonadota</taxon>
        <taxon>Alphaproteobacteria</taxon>
        <taxon>Hyphomicrobiales</taxon>
        <taxon>Nitrobacteraceae</taxon>
        <taxon>Bradyrhizobium</taxon>
    </lineage>
</organism>
<keyword evidence="1" id="KW-0732">Signal</keyword>
<protein>
    <submittedName>
        <fullName evidence="2">Uncharacterized protein</fullName>
    </submittedName>
</protein>
<sequence length="89" mass="9731">MKSKRKLLAAVTASGAVLCLSVSADSSVYPVGTEPANPFPELLSLRVEQLKEKLRVISPADNGSPGGKIDNIVQFFNFHNCMRPNWRNC</sequence>
<evidence type="ECO:0000256" key="1">
    <source>
        <dbReference type="SAM" id="SignalP"/>
    </source>
</evidence>
<evidence type="ECO:0000313" key="2">
    <source>
        <dbReference type="EMBL" id="SHG26064.1"/>
    </source>
</evidence>
<feature type="signal peptide" evidence="1">
    <location>
        <begin position="1"/>
        <end position="24"/>
    </location>
</feature>
<accession>A0A1M5ICH9</accession>